<keyword evidence="5" id="KW-0547">Nucleotide-binding</keyword>
<keyword evidence="7" id="KW-0067">ATP-binding</keyword>
<dbReference type="PANTHER" id="PTHR24421:SF10">
    <property type="entry name" value="NITRATE_NITRITE SENSOR PROTEIN NARQ"/>
    <property type="match status" value="1"/>
</dbReference>
<dbReference type="GO" id="GO:0046983">
    <property type="term" value="F:protein dimerization activity"/>
    <property type="evidence" value="ECO:0007669"/>
    <property type="project" value="InterPro"/>
</dbReference>
<dbReference type="EC" id="2.7.13.3" evidence="2"/>
<feature type="transmembrane region" description="Helical" evidence="9">
    <location>
        <begin position="110"/>
        <end position="130"/>
    </location>
</feature>
<dbReference type="Gene3D" id="3.30.565.10">
    <property type="entry name" value="Histidine kinase-like ATPase, C-terminal domain"/>
    <property type="match status" value="1"/>
</dbReference>
<feature type="domain" description="Histidine kinase/HSP90-like ATPase" evidence="10">
    <location>
        <begin position="288"/>
        <end position="378"/>
    </location>
</feature>
<comment type="caution">
    <text evidence="11">The sequence shown here is derived from an EMBL/GenBank/DDBJ whole genome shotgun (WGS) entry which is preliminary data.</text>
</comment>
<evidence type="ECO:0000256" key="8">
    <source>
        <dbReference type="ARBA" id="ARBA00023012"/>
    </source>
</evidence>
<proteinExistence type="predicted"/>
<evidence type="ECO:0000256" key="2">
    <source>
        <dbReference type="ARBA" id="ARBA00012438"/>
    </source>
</evidence>
<dbReference type="CDD" id="cd16917">
    <property type="entry name" value="HATPase_UhpB-NarQ-NarX-like"/>
    <property type="match status" value="1"/>
</dbReference>
<reference evidence="11 12" key="1">
    <citation type="submission" date="2020-07" db="EMBL/GenBank/DDBJ databases">
        <title>Sequencing the genomes of 1000 actinobacteria strains.</title>
        <authorList>
            <person name="Klenk H.-P."/>
        </authorList>
    </citation>
    <scope>NUCLEOTIDE SEQUENCE [LARGE SCALE GENOMIC DNA]</scope>
    <source>
        <strain evidence="11 12">DSM 23819</strain>
    </source>
</reference>
<keyword evidence="6 11" id="KW-0418">Kinase</keyword>
<dbReference type="GO" id="GO:0000155">
    <property type="term" value="F:phosphorelay sensor kinase activity"/>
    <property type="evidence" value="ECO:0007669"/>
    <property type="project" value="InterPro"/>
</dbReference>
<dbReference type="EMBL" id="JACCAA010000001">
    <property type="protein sequence ID" value="NYG58776.1"/>
    <property type="molecule type" value="Genomic_DNA"/>
</dbReference>
<gene>
    <name evidence="11" type="ORF">BJ980_001699</name>
</gene>
<keyword evidence="9" id="KW-1133">Transmembrane helix</keyword>
<dbReference type="Pfam" id="PF02518">
    <property type="entry name" value="HATPase_c"/>
    <property type="match status" value="1"/>
</dbReference>
<evidence type="ECO:0000256" key="1">
    <source>
        <dbReference type="ARBA" id="ARBA00000085"/>
    </source>
</evidence>
<dbReference type="GO" id="GO:0005524">
    <property type="term" value="F:ATP binding"/>
    <property type="evidence" value="ECO:0007669"/>
    <property type="project" value="UniProtKB-KW"/>
</dbReference>
<evidence type="ECO:0000313" key="12">
    <source>
        <dbReference type="Proteomes" id="UP000540656"/>
    </source>
</evidence>
<evidence type="ECO:0000256" key="7">
    <source>
        <dbReference type="ARBA" id="ARBA00022840"/>
    </source>
</evidence>
<keyword evidence="12" id="KW-1185">Reference proteome</keyword>
<accession>A0A7Y9RY23</accession>
<feature type="transmembrane region" description="Helical" evidence="9">
    <location>
        <begin position="137"/>
        <end position="156"/>
    </location>
</feature>
<dbReference type="Gene3D" id="1.20.5.1930">
    <property type="match status" value="1"/>
</dbReference>
<keyword evidence="9" id="KW-0472">Membrane</keyword>
<keyword evidence="4" id="KW-0808">Transferase</keyword>
<evidence type="ECO:0000256" key="5">
    <source>
        <dbReference type="ARBA" id="ARBA00022741"/>
    </source>
</evidence>
<dbReference type="AlphaFoldDB" id="A0A7Y9RY23"/>
<sequence>MESMTWMLRRRWWLLPVLAILVAGSIAVNLGSGETFHPLRELAGAAAAVVLATLAAAGLLAIDRWPAAAMVGVGALVGGYFAVGGENGPILFAVVVAAFLVATREPVREWFGWLVVAAVLVWAGLVIRAVRWEEPDLAAWQAIGLGLLVSAAASIGTTDRTLRETASLERRRAATEEQLRMAQDLHDGVGHGLALIAMQAGVALHVLEKDPAGVRTALEAIRDTSRESLAALRTEVAQLTGEAAYRAPLRGLSDLGALVDRVRATGLEVIVTGSEVDVDAPRAELPGDVETTAYAVVQEALTNVMRHADGAQTVRVDLSGAAGALVVSVTDDGRGLLGHDEGMGLRGMRDRVTALGGTLETGPNRDGFRVRAVLRAAPR</sequence>
<keyword evidence="8" id="KW-0902">Two-component regulatory system</keyword>
<dbReference type="Pfam" id="PF07730">
    <property type="entry name" value="HisKA_3"/>
    <property type="match status" value="1"/>
</dbReference>
<feature type="transmembrane region" description="Helical" evidence="9">
    <location>
        <begin position="69"/>
        <end position="98"/>
    </location>
</feature>
<feature type="transmembrane region" description="Helical" evidence="9">
    <location>
        <begin position="43"/>
        <end position="62"/>
    </location>
</feature>
<evidence type="ECO:0000256" key="4">
    <source>
        <dbReference type="ARBA" id="ARBA00022679"/>
    </source>
</evidence>
<dbReference type="SUPFAM" id="SSF55874">
    <property type="entry name" value="ATPase domain of HSP90 chaperone/DNA topoisomerase II/histidine kinase"/>
    <property type="match status" value="1"/>
</dbReference>
<dbReference type="GO" id="GO:0016020">
    <property type="term" value="C:membrane"/>
    <property type="evidence" value="ECO:0007669"/>
    <property type="project" value="InterPro"/>
</dbReference>
<dbReference type="PANTHER" id="PTHR24421">
    <property type="entry name" value="NITRATE/NITRITE SENSOR PROTEIN NARX-RELATED"/>
    <property type="match status" value="1"/>
</dbReference>
<evidence type="ECO:0000256" key="6">
    <source>
        <dbReference type="ARBA" id="ARBA00022777"/>
    </source>
</evidence>
<keyword evidence="9" id="KW-0812">Transmembrane</keyword>
<dbReference type="InterPro" id="IPR011712">
    <property type="entry name" value="Sig_transdc_His_kin_sub3_dim/P"/>
</dbReference>
<dbReference type="InterPro" id="IPR050482">
    <property type="entry name" value="Sensor_HK_TwoCompSys"/>
</dbReference>
<dbReference type="Proteomes" id="UP000540656">
    <property type="component" value="Unassembled WGS sequence"/>
</dbReference>
<evidence type="ECO:0000313" key="11">
    <source>
        <dbReference type="EMBL" id="NYG58776.1"/>
    </source>
</evidence>
<dbReference type="InterPro" id="IPR036890">
    <property type="entry name" value="HATPase_C_sf"/>
</dbReference>
<dbReference type="InterPro" id="IPR003594">
    <property type="entry name" value="HATPase_dom"/>
</dbReference>
<dbReference type="RefSeq" id="WP_179501903.1">
    <property type="nucleotide sequence ID" value="NZ_JACCAA010000001.1"/>
</dbReference>
<keyword evidence="3" id="KW-0597">Phosphoprotein</keyword>
<name>A0A7Y9RY23_9ACTN</name>
<evidence type="ECO:0000259" key="10">
    <source>
        <dbReference type="SMART" id="SM00387"/>
    </source>
</evidence>
<evidence type="ECO:0000256" key="3">
    <source>
        <dbReference type="ARBA" id="ARBA00022553"/>
    </source>
</evidence>
<comment type="catalytic activity">
    <reaction evidence="1">
        <text>ATP + protein L-histidine = ADP + protein N-phospho-L-histidine.</text>
        <dbReference type="EC" id="2.7.13.3"/>
    </reaction>
</comment>
<protein>
    <recommendedName>
        <fullName evidence="2">histidine kinase</fullName>
        <ecNumber evidence="2">2.7.13.3</ecNumber>
    </recommendedName>
</protein>
<evidence type="ECO:0000256" key="9">
    <source>
        <dbReference type="SAM" id="Phobius"/>
    </source>
</evidence>
<dbReference type="SMART" id="SM00387">
    <property type="entry name" value="HATPase_c"/>
    <property type="match status" value="1"/>
</dbReference>
<organism evidence="11 12">
    <name type="scientific">Nocardioides daedukensis</name>
    <dbReference type="NCBI Taxonomy" id="634462"/>
    <lineage>
        <taxon>Bacteria</taxon>
        <taxon>Bacillati</taxon>
        <taxon>Actinomycetota</taxon>
        <taxon>Actinomycetes</taxon>
        <taxon>Propionibacteriales</taxon>
        <taxon>Nocardioidaceae</taxon>
        <taxon>Nocardioides</taxon>
    </lineage>
</organism>